<evidence type="ECO:0000256" key="4">
    <source>
        <dbReference type="ARBA" id="ARBA00022989"/>
    </source>
</evidence>
<evidence type="ECO:0000259" key="7">
    <source>
        <dbReference type="Pfam" id="PF03600"/>
    </source>
</evidence>
<dbReference type="Pfam" id="PF03600">
    <property type="entry name" value="CitMHS"/>
    <property type="match status" value="1"/>
</dbReference>
<keyword evidence="5 6" id="KW-0472">Membrane</keyword>
<comment type="subcellular location">
    <subcellularLocation>
        <location evidence="1">Membrane</location>
        <topology evidence="1">Multi-pass membrane protein</topology>
    </subcellularLocation>
</comment>
<dbReference type="GO" id="GO:0055085">
    <property type="term" value="P:transmembrane transport"/>
    <property type="evidence" value="ECO:0007669"/>
    <property type="project" value="InterPro"/>
</dbReference>
<keyword evidence="4 6" id="KW-1133">Transmembrane helix</keyword>
<evidence type="ECO:0000256" key="1">
    <source>
        <dbReference type="ARBA" id="ARBA00004141"/>
    </source>
</evidence>
<proteinExistence type="predicted"/>
<gene>
    <name evidence="8" type="ORF">METZ01_LOCUS364335</name>
</gene>
<dbReference type="EMBL" id="UINC01130425">
    <property type="protein sequence ID" value="SVD11481.1"/>
    <property type="molecule type" value="Genomic_DNA"/>
</dbReference>
<accession>A0A382SRH3</accession>
<dbReference type="GO" id="GO:0016020">
    <property type="term" value="C:membrane"/>
    <property type="evidence" value="ECO:0007669"/>
    <property type="project" value="UniProtKB-SubCell"/>
</dbReference>
<organism evidence="8">
    <name type="scientific">marine metagenome</name>
    <dbReference type="NCBI Taxonomy" id="408172"/>
    <lineage>
        <taxon>unclassified sequences</taxon>
        <taxon>metagenomes</taxon>
        <taxon>ecological metagenomes</taxon>
    </lineage>
</organism>
<protein>
    <recommendedName>
        <fullName evidence="7">Citrate transporter-like domain-containing protein</fullName>
    </recommendedName>
</protein>
<dbReference type="InterPro" id="IPR004680">
    <property type="entry name" value="Cit_transptr-like_dom"/>
</dbReference>
<reference evidence="8" key="1">
    <citation type="submission" date="2018-05" db="EMBL/GenBank/DDBJ databases">
        <authorList>
            <person name="Lanie J.A."/>
            <person name="Ng W.-L."/>
            <person name="Kazmierczak K.M."/>
            <person name="Andrzejewski T.M."/>
            <person name="Davidsen T.M."/>
            <person name="Wayne K.J."/>
            <person name="Tettelin H."/>
            <person name="Glass J.I."/>
            <person name="Rusch D."/>
            <person name="Podicherti R."/>
            <person name="Tsui H.-C.T."/>
            <person name="Winkler M.E."/>
        </authorList>
    </citation>
    <scope>NUCLEOTIDE SEQUENCE</scope>
</reference>
<sequence>MNRNQPIALALILAIVALAFLIPLETPERVVVALALISAICWTLEPIPIPLTALGLLLALPVSGVTTFESTFAAFGRPAVWLVFSGMVISQLITETKLGDILSSLIASRLKH</sequence>
<keyword evidence="3 6" id="KW-0812">Transmembrane</keyword>
<feature type="domain" description="Citrate transporter-like" evidence="7">
    <location>
        <begin position="40"/>
        <end position="111"/>
    </location>
</feature>
<evidence type="ECO:0000256" key="6">
    <source>
        <dbReference type="SAM" id="Phobius"/>
    </source>
</evidence>
<evidence type="ECO:0000256" key="3">
    <source>
        <dbReference type="ARBA" id="ARBA00022692"/>
    </source>
</evidence>
<feature type="transmembrane region" description="Helical" evidence="6">
    <location>
        <begin position="30"/>
        <end position="60"/>
    </location>
</feature>
<keyword evidence="2" id="KW-0813">Transport</keyword>
<name>A0A382SRH3_9ZZZZ</name>
<evidence type="ECO:0000313" key="8">
    <source>
        <dbReference type="EMBL" id="SVD11481.1"/>
    </source>
</evidence>
<feature type="non-terminal residue" evidence="8">
    <location>
        <position position="112"/>
    </location>
</feature>
<evidence type="ECO:0000256" key="5">
    <source>
        <dbReference type="ARBA" id="ARBA00023136"/>
    </source>
</evidence>
<evidence type="ECO:0000256" key="2">
    <source>
        <dbReference type="ARBA" id="ARBA00022448"/>
    </source>
</evidence>
<dbReference type="AlphaFoldDB" id="A0A382SRH3"/>
<feature type="transmembrane region" description="Helical" evidence="6">
    <location>
        <begin position="72"/>
        <end position="93"/>
    </location>
</feature>
<feature type="transmembrane region" description="Helical" evidence="6">
    <location>
        <begin position="7"/>
        <end position="24"/>
    </location>
</feature>